<dbReference type="InterPro" id="IPR000792">
    <property type="entry name" value="Tscrpt_reg_LuxR_C"/>
</dbReference>
<dbReference type="PANTHER" id="PTHR16305:SF28">
    <property type="entry name" value="GUANYLATE CYCLASE DOMAIN-CONTAINING PROTEIN"/>
    <property type="match status" value="1"/>
</dbReference>
<proteinExistence type="predicted"/>
<organism evidence="4 5">
    <name type="scientific">Lentzea waywayandensis</name>
    <dbReference type="NCBI Taxonomy" id="84724"/>
    <lineage>
        <taxon>Bacteria</taxon>
        <taxon>Bacillati</taxon>
        <taxon>Actinomycetota</taxon>
        <taxon>Actinomycetes</taxon>
        <taxon>Pseudonocardiales</taxon>
        <taxon>Pseudonocardiaceae</taxon>
        <taxon>Lentzea</taxon>
    </lineage>
</organism>
<dbReference type="InterPro" id="IPR016032">
    <property type="entry name" value="Sig_transdc_resp-reg_C-effctor"/>
</dbReference>
<accession>A0A1I6F0S3</accession>
<sequence>MRGEPDLGTLRVVWPFVGRVRELEDVMSALTGADEKGAALVGPAGVGKTRLTDEVVARLERTGLAVRRCYATVATSAIPFGAMAAMLPTDLRTANPLGRAVEHLLSEQLPLMIVVDDAHLLDDASIALLHHVIRHGHARVLVTSRPGERTELWQDGLLRRYPLGDLSRAESDLLLERALDGPVDTRSATLLWSGSAGNPLYLRELVVSGCAMGALRADDGIWSWHGAIELGGRLAELVQSNLGRLEPSHRHALELLAYSEPVELDLLASLVREEALDDLETRGLIRVVPSGRRVVVRLGHPLYGSLLRTTCPTLRAQSHQRALAAALEATGARRREDLMRIATWRLDGGSPISVNLLAAAAEQAWAAQDVALAERLCRGAVEAGGLNRVGHVFGQVLMHGRAPDQAEATLADVMSGPLSAEDLSRLGATRSMNLHFGLGDADAAAAVLDHVDVPGLPADLRDWLQVVRVIEAAQHGHVATVLESTYQPVAPHLTVHLRRTRALCLLHAGRYREVAEEIAAYEALEDLSEPDDGALRMRCFALAFAGNLAEAEALALTMHDRTFDELAFTGATSLFGVLSFCARMRGHGSQALRLAREGSPKTPSRPLIFDAIALANLAGTAAICGDATLAQEALARAEKARRPAWRLTGTTVSVTRSQVLACTGDLRAAADAAMAAADECAELGVHGNEAMALHNAARFGVDTSQRLTALTSTMDDPMTAAYTAHATALADAAPTALEATATAFQRLGATLYAAEALAAATGLHRARGDARAASQASARQALLMRDFDGVRTPALCADGLTHLTRRQAEVARLATSGLTNQQIAEQLHTSKRTVDNHLHAIYGILGVTGRDELRTVLGPS</sequence>
<name>A0A1I6F0S3_9PSEU</name>
<dbReference type="GO" id="GO:0003677">
    <property type="term" value="F:DNA binding"/>
    <property type="evidence" value="ECO:0007669"/>
    <property type="project" value="InterPro"/>
</dbReference>
<feature type="domain" description="HTH luxR-type" evidence="3">
    <location>
        <begin position="796"/>
        <end position="860"/>
    </location>
</feature>
<dbReference type="InterPro" id="IPR041664">
    <property type="entry name" value="AAA_16"/>
</dbReference>
<keyword evidence="1" id="KW-0547">Nucleotide-binding</keyword>
<dbReference type="PROSITE" id="PS50043">
    <property type="entry name" value="HTH_LUXR_2"/>
    <property type="match status" value="1"/>
</dbReference>
<dbReference type="GO" id="GO:0005737">
    <property type="term" value="C:cytoplasm"/>
    <property type="evidence" value="ECO:0007669"/>
    <property type="project" value="TreeGrafter"/>
</dbReference>
<keyword evidence="2" id="KW-0067">ATP-binding</keyword>
<dbReference type="AlphaFoldDB" id="A0A1I6F0S3"/>
<dbReference type="CDD" id="cd06170">
    <property type="entry name" value="LuxR_C_like"/>
    <property type="match status" value="1"/>
</dbReference>
<reference evidence="5" key="1">
    <citation type="submission" date="2016-10" db="EMBL/GenBank/DDBJ databases">
        <authorList>
            <person name="Varghese N."/>
            <person name="Submissions S."/>
        </authorList>
    </citation>
    <scope>NUCLEOTIDE SEQUENCE [LARGE SCALE GENOMIC DNA]</scope>
    <source>
        <strain evidence="5">DSM 44232</strain>
    </source>
</reference>
<dbReference type="InterPro" id="IPR027417">
    <property type="entry name" value="P-loop_NTPase"/>
</dbReference>
<dbReference type="Gene3D" id="3.40.50.300">
    <property type="entry name" value="P-loop containing nucleotide triphosphate hydrolases"/>
    <property type="match status" value="1"/>
</dbReference>
<dbReference type="PANTHER" id="PTHR16305">
    <property type="entry name" value="TESTICULAR SOLUBLE ADENYLYL CYCLASE"/>
    <property type="match status" value="1"/>
</dbReference>
<dbReference type="PRINTS" id="PR00038">
    <property type="entry name" value="HTHLUXR"/>
</dbReference>
<evidence type="ECO:0000256" key="2">
    <source>
        <dbReference type="ARBA" id="ARBA00022840"/>
    </source>
</evidence>
<evidence type="ECO:0000259" key="3">
    <source>
        <dbReference type="PROSITE" id="PS50043"/>
    </source>
</evidence>
<dbReference type="SMART" id="SM00421">
    <property type="entry name" value="HTH_LUXR"/>
    <property type="match status" value="1"/>
</dbReference>
<protein>
    <submittedName>
        <fullName evidence="4">ATP-, maltotriose-and DNA-dependent transcriptional regulator MalT</fullName>
    </submittedName>
</protein>
<dbReference type="Proteomes" id="UP000198583">
    <property type="component" value="Unassembled WGS sequence"/>
</dbReference>
<dbReference type="SUPFAM" id="SSF52540">
    <property type="entry name" value="P-loop containing nucleoside triphosphate hydrolases"/>
    <property type="match status" value="1"/>
</dbReference>
<keyword evidence="5" id="KW-1185">Reference proteome</keyword>
<evidence type="ECO:0000313" key="5">
    <source>
        <dbReference type="Proteomes" id="UP000198583"/>
    </source>
</evidence>
<dbReference type="InterPro" id="IPR036388">
    <property type="entry name" value="WH-like_DNA-bd_sf"/>
</dbReference>
<dbReference type="GO" id="GO:0004016">
    <property type="term" value="F:adenylate cyclase activity"/>
    <property type="evidence" value="ECO:0007669"/>
    <property type="project" value="TreeGrafter"/>
</dbReference>
<evidence type="ECO:0000313" key="4">
    <source>
        <dbReference type="EMBL" id="SFR23511.1"/>
    </source>
</evidence>
<dbReference type="SUPFAM" id="SSF46894">
    <property type="entry name" value="C-terminal effector domain of the bipartite response regulators"/>
    <property type="match status" value="1"/>
</dbReference>
<dbReference type="Pfam" id="PF00196">
    <property type="entry name" value="GerE"/>
    <property type="match status" value="1"/>
</dbReference>
<dbReference type="GO" id="GO:0006355">
    <property type="term" value="P:regulation of DNA-templated transcription"/>
    <property type="evidence" value="ECO:0007669"/>
    <property type="project" value="InterPro"/>
</dbReference>
<dbReference type="GO" id="GO:0005524">
    <property type="term" value="F:ATP binding"/>
    <property type="evidence" value="ECO:0007669"/>
    <property type="project" value="UniProtKB-KW"/>
</dbReference>
<dbReference type="EMBL" id="FOYL01000007">
    <property type="protein sequence ID" value="SFR23511.1"/>
    <property type="molecule type" value="Genomic_DNA"/>
</dbReference>
<gene>
    <name evidence="4" type="ORF">SAMN04488564_10711</name>
</gene>
<dbReference type="Gene3D" id="1.10.10.10">
    <property type="entry name" value="Winged helix-like DNA-binding domain superfamily/Winged helix DNA-binding domain"/>
    <property type="match status" value="1"/>
</dbReference>
<dbReference type="STRING" id="84724.SAMN04488564_10711"/>
<evidence type="ECO:0000256" key="1">
    <source>
        <dbReference type="ARBA" id="ARBA00022741"/>
    </source>
</evidence>
<dbReference type="Pfam" id="PF13191">
    <property type="entry name" value="AAA_16"/>
    <property type="match status" value="1"/>
</dbReference>